<sequence length="77" mass="8015">MRTFAALAISAVIGVVAYALIVMIGPNSGTATSLRIALCAGLAIMDFTLGIGARVRANRPLRSLIPPAFANKDDNSR</sequence>
<gene>
    <name evidence="2" type="ORF">QYF62_17780</name>
</gene>
<feature type="transmembrane region" description="Helical" evidence="1">
    <location>
        <begin position="35"/>
        <end position="55"/>
    </location>
</feature>
<organism evidence="2 3">
    <name type="scientific">Dietzia maris</name>
    <dbReference type="NCBI Taxonomy" id="37915"/>
    <lineage>
        <taxon>Bacteria</taxon>
        <taxon>Bacillati</taxon>
        <taxon>Actinomycetota</taxon>
        <taxon>Actinomycetes</taxon>
        <taxon>Mycobacteriales</taxon>
        <taxon>Dietziaceae</taxon>
        <taxon>Dietzia</taxon>
    </lineage>
</organism>
<protein>
    <submittedName>
        <fullName evidence="2">Uncharacterized protein</fullName>
    </submittedName>
</protein>
<keyword evidence="1" id="KW-0472">Membrane</keyword>
<keyword evidence="1" id="KW-0812">Transmembrane</keyword>
<dbReference type="EMBL" id="JAUHTB010000061">
    <property type="protein sequence ID" value="MDN4507873.1"/>
    <property type="molecule type" value="Genomic_DNA"/>
</dbReference>
<name>A0ABT8H5Z1_9ACTN</name>
<evidence type="ECO:0000313" key="3">
    <source>
        <dbReference type="Proteomes" id="UP001172702"/>
    </source>
</evidence>
<reference evidence="2 3" key="1">
    <citation type="submission" date="2023-07" db="EMBL/GenBank/DDBJ databases">
        <title>Strategy for survival of the halotoleranting strain Dietzia MX2 from the Yakshinskoe mineral salts deposit.</title>
        <authorList>
            <person name="Kharitonova M.A."/>
            <person name="Kupriyanova-Ashina F.G."/>
            <person name="Shakirov T.R."/>
            <person name="Vafina M.S."/>
            <person name="Ilinskaya O.N."/>
        </authorList>
    </citation>
    <scope>NUCLEOTIDE SEQUENCE [LARGE SCALE GENOMIC DNA]</scope>
    <source>
        <strain evidence="2 3">MX2</strain>
    </source>
</reference>
<keyword evidence="1" id="KW-1133">Transmembrane helix</keyword>
<evidence type="ECO:0000256" key="1">
    <source>
        <dbReference type="SAM" id="Phobius"/>
    </source>
</evidence>
<keyword evidence="3" id="KW-1185">Reference proteome</keyword>
<proteinExistence type="predicted"/>
<comment type="caution">
    <text evidence="2">The sequence shown here is derived from an EMBL/GenBank/DDBJ whole genome shotgun (WGS) entry which is preliminary data.</text>
</comment>
<accession>A0ABT8H5Z1</accession>
<evidence type="ECO:0000313" key="2">
    <source>
        <dbReference type="EMBL" id="MDN4507873.1"/>
    </source>
</evidence>
<dbReference type="RefSeq" id="WP_132064308.1">
    <property type="nucleotide sequence ID" value="NZ_JAUHTB010000061.1"/>
</dbReference>
<dbReference type="Proteomes" id="UP001172702">
    <property type="component" value="Unassembled WGS sequence"/>
</dbReference>